<keyword evidence="2" id="KW-1133">Transmembrane helix</keyword>
<reference evidence="3" key="1">
    <citation type="submission" date="2020-11" db="EMBL/GenBank/DDBJ databases">
        <authorList>
            <person name="Tran Van P."/>
        </authorList>
    </citation>
    <scope>NUCLEOTIDE SEQUENCE</scope>
</reference>
<feature type="compositionally biased region" description="Low complexity" evidence="1">
    <location>
        <begin position="294"/>
        <end position="306"/>
    </location>
</feature>
<keyword evidence="2" id="KW-0812">Transmembrane</keyword>
<protein>
    <recommendedName>
        <fullName evidence="4">Transmembrane protein 209</fullName>
    </recommendedName>
</protein>
<dbReference type="AlphaFoldDB" id="A0A7R9CLH6"/>
<feature type="transmembrane region" description="Helical" evidence="2">
    <location>
        <begin position="104"/>
        <end position="122"/>
    </location>
</feature>
<gene>
    <name evidence="3" type="ORF">TPSB3V08_LOCUS1471</name>
</gene>
<evidence type="ECO:0000256" key="2">
    <source>
        <dbReference type="SAM" id="Phobius"/>
    </source>
</evidence>
<evidence type="ECO:0008006" key="4">
    <source>
        <dbReference type="Google" id="ProtNLM"/>
    </source>
</evidence>
<dbReference type="EMBL" id="OD000530">
    <property type="protein sequence ID" value="CAD7398044.1"/>
    <property type="molecule type" value="Genomic_DNA"/>
</dbReference>
<feature type="region of interest" description="Disordered" evidence="1">
    <location>
        <begin position="285"/>
        <end position="306"/>
    </location>
</feature>
<keyword evidence="2" id="KW-0472">Membrane</keyword>
<dbReference type="PANTHER" id="PTHR21780:SF0">
    <property type="entry name" value="TRANSMEMBRANE PROTEIN 209"/>
    <property type="match status" value="1"/>
</dbReference>
<dbReference type="PANTHER" id="PTHR21780">
    <property type="entry name" value="TRANSMEMBRANE PROTEIN 209"/>
    <property type="match status" value="1"/>
</dbReference>
<organism evidence="3">
    <name type="scientific">Timema poppense</name>
    <name type="common">Walking stick</name>
    <dbReference type="NCBI Taxonomy" id="170557"/>
    <lineage>
        <taxon>Eukaryota</taxon>
        <taxon>Metazoa</taxon>
        <taxon>Ecdysozoa</taxon>
        <taxon>Arthropoda</taxon>
        <taxon>Hexapoda</taxon>
        <taxon>Insecta</taxon>
        <taxon>Pterygota</taxon>
        <taxon>Neoptera</taxon>
        <taxon>Polyneoptera</taxon>
        <taxon>Phasmatodea</taxon>
        <taxon>Timematodea</taxon>
        <taxon>Timematoidea</taxon>
        <taxon>Timematidae</taxon>
        <taxon>Timema</taxon>
    </lineage>
</organism>
<feature type="region of interest" description="Disordered" evidence="1">
    <location>
        <begin position="1"/>
        <end position="25"/>
    </location>
</feature>
<dbReference type="Pfam" id="PF09786">
    <property type="entry name" value="CytochromB561_N"/>
    <property type="match status" value="1"/>
</dbReference>
<proteinExistence type="predicted"/>
<accession>A0A7R9CLH6</accession>
<dbReference type="InterPro" id="IPR019176">
    <property type="entry name" value="Cytochrome_B561-rel"/>
</dbReference>
<name>A0A7R9CLH6_TIMPO</name>
<evidence type="ECO:0000313" key="3">
    <source>
        <dbReference type="EMBL" id="CAD7398044.1"/>
    </source>
</evidence>
<feature type="region of interest" description="Disordered" evidence="1">
    <location>
        <begin position="221"/>
        <end position="243"/>
    </location>
</feature>
<sequence>MAEYVSQCSSRQNNNTKTIASHTPQEQHTAVVSMVTNTSSKAREDCIGSLPFVPIWTDLLLVTVLHTSAHRSFQMPGRSPLSNMSVQEQAITVTQTMSKTKWSLLWATINACLCAIFLYDFMNLCPYYSQTTRYLEGLFVFILAANCLYHLTRYLRGHLSLRPVIVTPAQKKLMGIKDAVSVESRRRLSTLVSPGYGQGRSQVNSGVSYFCEPLNDPSHPYFRVSSTPKSEKGSQLQTPNLSLTPLNLSSTSWRSSLLSTPHSEGLSSPNFSMSSSSWMFNTGSPDTAASGRHPLSPSVTPTYTSTSNVSSVDFIEDEKTLAKYLREFDAQEKKAAIRMSTEQPSNFLNSFWNYTSSRTAAELSPMPRGCTYQMAPPTPHQASFSSGLDENGCPLSLVPKQELWRKFKVDASVLTQWNANLRMWLSRTILERLVLEMDQVDEAFQRYGLSDVRVGGVGLERLKKTSRTIQAIHNIPVLVRIIPFLELTSNQEYLVNRIRELAKGGCISEFRWNGGGNFHGKPWEDHLPTDCDVVMHLLATYLDTQLPPVPQNPDSRPFTSQYLVKAPDNPPKDRKGLLIHQVQLRPPHFVVLDDTITLDVGKGYNNFFHTILLFLHLIKTKEHAMLGRVNLGPSGINILCRIEVRNSPSRYYTLKIEKGHLNTGPEFNSRV</sequence>
<dbReference type="GO" id="GO:0016020">
    <property type="term" value="C:membrane"/>
    <property type="evidence" value="ECO:0007669"/>
    <property type="project" value="TreeGrafter"/>
</dbReference>
<evidence type="ECO:0000256" key="1">
    <source>
        <dbReference type="SAM" id="MobiDB-lite"/>
    </source>
</evidence>